<dbReference type="AlphaFoldDB" id="A0AAV2ILC5"/>
<evidence type="ECO:0000313" key="1">
    <source>
        <dbReference type="EMBL" id="CAL1547922.1"/>
    </source>
</evidence>
<protein>
    <submittedName>
        <fullName evidence="1">Uncharacterized protein</fullName>
    </submittedName>
</protein>
<reference evidence="1 2" key="1">
    <citation type="submission" date="2024-04" db="EMBL/GenBank/DDBJ databases">
        <authorList>
            <consortium name="Genoscope - CEA"/>
            <person name="William W."/>
        </authorList>
    </citation>
    <scope>NUCLEOTIDE SEQUENCE [LARGE SCALE GENOMIC DNA]</scope>
</reference>
<comment type="caution">
    <text evidence="1">The sequence shown here is derived from an EMBL/GenBank/DDBJ whole genome shotgun (WGS) entry which is preliminary data.</text>
</comment>
<gene>
    <name evidence="1" type="ORF">GSLYS_00021239001</name>
</gene>
<dbReference type="EMBL" id="CAXITT010001108">
    <property type="protein sequence ID" value="CAL1547922.1"/>
    <property type="molecule type" value="Genomic_DNA"/>
</dbReference>
<name>A0AAV2ILC5_LYMST</name>
<evidence type="ECO:0000313" key="2">
    <source>
        <dbReference type="Proteomes" id="UP001497497"/>
    </source>
</evidence>
<feature type="non-terminal residue" evidence="1">
    <location>
        <position position="1"/>
    </location>
</feature>
<sequence length="65" mass="7028">SGISSSNASLDNFLYGHNKYTSAPSYTTHSPHYVGGGGKDDLAKALHKINSELSRVLNYIDRDGE</sequence>
<organism evidence="1 2">
    <name type="scientific">Lymnaea stagnalis</name>
    <name type="common">Great pond snail</name>
    <name type="synonym">Helix stagnalis</name>
    <dbReference type="NCBI Taxonomy" id="6523"/>
    <lineage>
        <taxon>Eukaryota</taxon>
        <taxon>Metazoa</taxon>
        <taxon>Spiralia</taxon>
        <taxon>Lophotrochozoa</taxon>
        <taxon>Mollusca</taxon>
        <taxon>Gastropoda</taxon>
        <taxon>Heterobranchia</taxon>
        <taxon>Euthyneura</taxon>
        <taxon>Panpulmonata</taxon>
        <taxon>Hygrophila</taxon>
        <taxon>Lymnaeoidea</taxon>
        <taxon>Lymnaeidae</taxon>
        <taxon>Lymnaea</taxon>
    </lineage>
</organism>
<dbReference type="Proteomes" id="UP001497497">
    <property type="component" value="Unassembled WGS sequence"/>
</dbReference>
<proteinExistence type="predicted"/>
<feature type="non-terminal residue" evidence="1">
    <location>
        <position position="65"/>
    </location>
</feature>
<accession>A0AAV2ILC5</accession>
<keyword evidence="2" id="KW-1185">Reference proteome</keyword>